<gene>
    <name evidence="2" type="ORF">D6C94_07369</name>
</gene>
<dbReference type="Proteomes" id="UP000305064">
    <property type="component" value="Unassembled WGS sequence"/>
</dbReference>
<accession>A0A4V4KTX8</accession>
<reference evidence="2 3" key="1">
    <citation type="submission" date="2018-10" db="EMBL/GenBank/DDBJ databases">
        <title>Fifty Aureobasidium pullulans genomes reveal a recombining polyextremotolerant generalist.</title>
        <authorList>
            <person name="Gostincar C."/>
            <person name="Turk M."/>
            <person name="Zajc J."/>
            <person name="Gunde-Cimerman N."/>
        </authorList>
    </citation>
    <scope>NUCLEOTIDE SEQUENCE [LARGE SCALE GENOMIC DNA]</scope>
    <source>
        <strain evidence="2 3">EXF-4256</strain>
    </source>
</reference>
<dbReference type="EMBL" id="QZBJ01000055">
    <property type="protein sequence ID" value="THY71705.1"/>
    <property type="molecule type" value="Genomic_DNA"/>
</dbReference>
<evidence type="ECO:0000313" key="2">
    <source>
        <dbReference type="EMBL" id="THY71705.1"/>
    </source>
</evidence>
<evidence type="ECO:0000256" key="1">
    <source>
        <dbReference type="SAM" id="MobiDB-lite"/>
    </source>
</evidence>
<dbReference type="AlphaFoldDB" id="A0A4V4KTX8"/>
<protein>
    <submittedName>
        <fullName evidence="2">Uncharacterized protein</fullName>
    </submittedName>
</protein>
<feature type="region of interest" description="Disordered" evidence="1">
    <location>
        <begin position="25"/>
        <end position="45"/>
    </location>
</feature>
<evidence type="ECO:0000313" key="3">
    <source>
        <dbReference type="Proteomes" id="UP000305064"/>
    </source>
</evidence>
<organism evidence="2 3">
    <name type="scientific">Aureobasidium pullulans</name>
    <name type="common">Black yeast</name>
    <name type="synonym">Pullularia pullulans</name>
    <dbReference type="NCBI Taxonomy" id="5580"/>
    <lineage>
        <taxon>Eukaryota</taxon>
        <taxon>Fungi</taxon>
        <taxon>Dikarya</taxon>
        <taxon>Ascomycota</taxon>
        <taxon>Pezizomycotina</taxon>
        <taxon>Dothideomycetes</taxon>
        <taxon>Dothideomycetidae</taxon>
        <taxon>Dothideales</taxon>
        <taxon>Saccotheciaceae</taxon>
        <taxon>Aureobasidium</taxon>
    </lineage>
</organism>
<sequence length="164" mass="18300">MPDLTEDMFDNESVDTCSSEMPFSASSTAEMSRNPNVTLSSPGAMTPASTIMNSSISLERQEPTIIIVLIVEGGSSKPGVRQELEIKLRQNTAFGKLASLLRTKFDQTEKHVLHFYKLRSHNTIFGDWRIIFDTDTAASLNLKDRAQLRFEPSQTEALDVSKML</sequence>
<name>A0A4V4KTX8_AURPU</name>
<comment type="caution">
    <text evidence="2">The sequence shown here is derived from an EMBL/GenBank/DDBJ whole genome shotgun (WGS) entry which is preliminary data.</text>
</comment>
<proteinExistence type="predicted"/>